<dbReference type="PANTHER" id="PTHR12482:SF62">
    <property type="entry name" value="LIPASE ROG1-RELATED"/>
    <property type="match status" value="1"/>
</dbReference>
<dbReference type="Proteomes" id="UP000674179">
    <property type="component" value="Chromosome 23"/>
</dbReference>
<dbReference type="InterPro" id="IPR029058">
    <property type="entry name" value="AB_hydrolase_fold"/>
</dbReference>
<accession>A0A836HL94</accession>
<dbReference type="AlphaFoldDB" id="A0A836HL94"/>
<comment type="caution">
    <text evidence="2">The sequence shown here is derived from an EMBL/GenBank/DDBJ whole genome shotgun (WGS) entry which is preliminary data.</text>
</comment>
<dbReference type="SUPFAM" id="SSF53474">
    <property type="entry name" value="alpha/beta-Hydrolases"/>
    <property type="match status" value="1"/>
</dbReference>
<evidence type="ECO:0000259" key="1">
    <source>
        <dbReference type="Pfam" id="PF05057"/>
    </source>
</evidence>
<evidence type="ECO:0000313" key="3">
    <source>
        <dbReference type="Proteomes" id="UP000674179"/>
    </source>
</evidence>
<gene>
    <name evidence="2" type="ORF">CUR178_05466</name>
</gene>
<protein>
    <recommendedName>
        <fullName evidence="1">DUF676 domain-containing protein</fullName>
    </recommendedName>
</protein>
<name>A0A836HL94_LEIEN</name>
<dbReference type="GeneID" id="94172665"/>
<dbReference type="Pfam" id="PF05057">
    <property type="entry name" value="DUF676"/>
    <property type="match status" value="1"/>
</dbReference>
<reference evidence="2 3" key="1">
    <citation type="submission" date="2021-02" db="EMBL/GenBank/DDBJ databases">
        <title>Leishmania (Mundinia) enrietti genome sequencing and assembly.</title>
        <authorList>
            <person name="Almutairi H."/>
            <person name="Gatherer D."/>
        </authorList>
    </citation>
    <scope>NUCLEOTIDE SEQUENCE [LARGE SCALE GENOMIC DNA]</scope>
    <source>
        <strain evidence="2">CUR178</strain>
    </source>
</reference>
<dbReference type="OrthoDB" id="273452at2759"/>
<evidence type="ECO:0000313" key="2">
    <source>
        <dbReference type="EMBL" id="KAG5478885.1"/>
    </source>
</evidence>
<feature type="domain" description="DUF676" evidence="1">
    <location>
        <begin position="248"/>
        <end position="384"/>
    </location>
</feature>
<dbReference type="EMBL" id="JAFHKP010000023">
    <property type="protein sequence ID" value="KAG5478885.1"/>
    <property type="molecule type" value="Genomic_DNA"/>
</dbReference>
<organism evidence="2 3">
    <name type="scientific">Leishmania enriettii</name>
    <dbReference type="NCBI Taxonomy" id="5663"/>
    <lineage>
        <taxon>Eukaryota</taxon>
        <taxon>Discoba</taxon>
        <taxon>Euglenozoa</taxon>
        <taxon>Kinetoplastea</taxon>
        <taxon>Metakinetoplastina</taxon>
        <taxon>Trypanosomatida</taxon>
        <taxon>Trypanosomatidae</taxon>
        <taxon>Leishmaniinae</taxon>
        <taxon>Leishmania</taxon>
    </lineage>
</organism>
<dbReference type="InterPro" id="IPR044294">
    <property type="entry name" value="Lipase-like"/>
</dbReference>
<keyword evidence="3" id="KW-1185">Reference proteome</keyword>
<sequence length="818" mass="88172">MLRRLLERCASSSPTPQDAFQRAHAHLACPPLPSTSSTSSSATATSQLHILDPYHFVVCQHGVLGGAADFENVILDAFVNHEVSVLEATEMATELQPPLQAQCDQKEASMGDILRCANSASALHETTTISNTDDALTAEQQARRAAYKAAYRLQVEYPNRRKGRLYRSGNLQCFSPGSNEYLRTDAGTQVCARRMLAEVVPALHAWLNEVVSKEKQRRAKWAVYAQLMGVSDTSSFLAEAAAPLPVCLSLMAHSFGGIIQRELLYLLLVDQTETRANDAVLFDSIVTLRQRLRTLRVTFENFVTVATPHCGAGECLWWPMYCGAWCLARLNLCQTYGELILSDANCVLQRRLLDEPHQRVLQLFRRRVLFANTHRDILVGFGTCSLIFENVDTDHTKFIGVAPRDAHCAAAFVKESAEVSKPILLRSFEELKGSEAQGSSRSVGRCDFKKAAPTRARTYTMDDLIPTSEPSSAAAAAAAATKEHQTMYSSKYAGTAVGVGEGCFNDTSLRTASLRPQATSSSASGLTASSASVLSPCTQSPVSNSIAVTRTHQSSFAALLTIGSTVPAYGKEVVHLEAIAALRANPVGNIDSEIDNASESSPSAPSTADSMLSRPLSILGQQSSSILSSPLLSPFICGSGGGAPTSHFRDCDDRDSLTSSRCTRNSSVVTSLLRDPRWASEHIRSVASTLRTAVRSWVQTSSTSPKTGEAPAFGQSNMDCAIAVGNVAEFSECTSLVGLAPPPAALLMPGAGANVPQYRRAPRTIAATLRERMSWRVRAIRLNNILPAGHVVCLGNWSFFGRSPSVVQAVAEEMLIIL</sequence>
<dbReference type="RefSeq" id="XP_067692943.1">
    <property type="nucleotide sequence ID" value="XM_067837155.1"/>
</dbReference>
<proteinExistence type="predicted"/>
<dbReference type="PANTHER" id="PTHR12482">
    <property type="entry name" value="LIPASE ROG1-RELATED-RELATED"/>
    <property type="match status" value="1"/>
</dbReference>
<dbReference type="KEGG" id="lenr:94172665"/>
<dbReference type="InterPro" id="IPR007751">
    <property type="entry name" value="DUF676_lipase-like"/>
</dbReference>